<protein>
    <submittedName>
        <fullName evidence="3">Tripartite tricarboxylate transporter substrate binding protein</fullName>
    </submittedName>
</protein>
<dbReference type="EMBL" id="VDUZ01000002">
    <property type="protein sequence ID" value="TXL81917.1"/>
    <property type="molecule type" value="Genomic_DNA"/>
</dbReference>
<name>A0A5C8PUL3_9HYPH</name>
<proteinExistence type="inferred from homology"/>
<gene>
    <name evidence="3" type="ORF">FHP25_02295</name>
</gene>
<evidence type="ECO:0000256" key="1">
    <source>
        <dbReference type="ARBA" id="ARBA00006987"/>
    </source>
</evidence>
<sequence>MRNRMLALAMPLVGLALTVVTLQAATAQQPAFSDRPIRMNYGFAAGGSGDMAARLLADVATKVLGQRVVVENRTGANGMIAAEATARSPADGHTVLFCTTGNMTIITELPGVQLSVNPATELMGIGQLLRSTFGLVVGKESPYRSVQDLVAAARANPGKISYATPGVGSVQHLSNEILSQKLNIKMVHVPYRGSQAALHDLVSGRVDFSLTNLGDIISHVRSGSLRLLALGDPLGKRFFPDAPMISDVAPGFETYAWFGLCGPTGMPAAVVKRWEEAIKAAVEDPAVSEKLLNNGMVPAFTDAAALAQTMEKNRRDYREVIRAANIRVD</sequence>
<dbReference type="Proteomes" id="UP000321638">
    <property type="component" value="Unassembled WGS sequence"/>
</dbReference>
<dbReference type="InterPro" id="IPR042100">
    <property type="entry name" value="Bug_dom1"/>
</dbReference>
<evidence type="ECO:0000256" key="2">
    <source>
        <dbReference type="SAM" id="SignalP"/>
    </source>
</evidence>
<evidence type="ECO:0000313" key="4">
    <source>
        <dbReference type="Proteomes" id="UP000321638"/>
    </source>
</evidence>
<dbReference type="Gene3D" id="3.40.190.150">
    <property type="entry name" value="Bordetella uptake gene, domain 1"/>
    <property type="match status" value="1"/>
</dbReference>
<accession>A0A5C8PUL3</accession>
<keyword evidence="2" id="KW-0732">Signal</keyword>
<dbReference type="InterPro" id="IPR005064">
    <property type="entry name" value="BUG"/>
</dbReference>
<keyword evidence="4" id="KW-1185">Reference proteome</keyword>
<dbReference type="Gene3D" id="3.40.190.10">
    <property type="entry name" value="Periplasmic binding protein-like II"/>
    <property type="match status" value="1"/>
</dbReference>
<dbReference type="OrthoDB" id="7250062at2"/>
<comment type="caution">
    <text evidence="3">The sequence shown here is derived from an EMBL/GenBank/DDBJ whole genome shotgun (WGS) entry which is preliminary data.</text>
</comment>
<evidence type="ECO:0000313" key="3">
    <source>
        <dbReference type="EMBL" id="TXL81917.1"/>
    </source>
</evidence>
<dbReference type="PIRSF" id="PIRSF017082">
    <property type="entry name" value="YflP"/>
    <property type="match status" value="1"/>
</dbReference>
<dbReference type="PANTHER" id="PTHR42928:SF5">
    <property type="entry name" value="BLR1237 PROTEIN"/>
    <property type="match status" value="1"/>
</dbReference>
<reference evidence="3 4" key="1">
    <citation type="submission" date="2019-06" db="EMBL/GenBank/DDBJ databases">
        <title>New taxonomy in bacterial strain CC-CFT640, isolated from vineyard.</title>
        <authorList>
            <person name="Lin S.-Y."/>
            <person name="Tsai C.-F."/>
            <person name="Young C.-C."/>
        </authorList>
    </citation>
    <scope>NUCLEOTIDE SEQUENCE [LARGE SCALE GENOMIC DNA]</scope>
    <source>
        <strain evidence="3 4">CC-CFT640</strain>
    </source>
</reference>
<feature type="chain" id="PRO_5023115487" evidence="2">
    <location>
        <begin position="25"/>
        <end position="329"/>
    </location>
</feature>
<dbReference type="AlphaFoldDB" id="A0A5C8PUL3"/>
<dbReference type="PANTHER" id="PTHR42928">
    <property type="entry name" value="TRICARBOXYLATE-BINDING PROTEIN"/>
    <property type="match status" value="1"/>
</dbReference>
<dbReference type="CDD" id="cd07012">
    <property type="entry name" value="PBP2_Bug_TTT"/>
    <property type="match status" value="1"/>
</dbReference>
<dbReference type="Pfam" id="PF03401">
    <property type="entry name" value="TctC"/>
    <property type="match status" value="1"/>
</dbReference>
<organism evidence="3 4">
    <name type="scientific">Vineibacter terrae</name>
    <dbReference type="NCBI Taxonomy" id="2586908"/>
    <lineage>
        <taxon>Bacteria</taxon>
        <taxon>Pseudomonadati</taxon>
        <taxon>Pseudomonadota</taxon>
        <taxon>Alphaproteobacteria</taxon>
        <taxon>Hyphomicrobiales</taxon>
        <taxon>Vineibacter</taxon>
    </lineage>
</organism>
<feature type="signal peptide" evidence="2">
    <location>
        <begin position="1"/>
        <end position="24"/>
    </location>
</feature>
<dbReference type="SUPFAM" id="SSF53850">
    <property type="entry name" value="Periplasmic binding protein-like II"/>
    <property type="match status" value="1"/>
</dbReference>
<comment type="similarity">
    <text evidence="1">Belongs to the UPF0065 (bug) family.</text>
</comment>